<keyword evidence="3" id="KW-1185">Reference proteome</keyword>
<dbReference type="RefSeq" id="WP_163458912.1">
    <property type="nucleotide sequence ID" value="NZ_JAAGOH010000023.1"/>
</dbReference>
<feature type="chain" id="PRO_5029004107" evidence="1">
    <location>
        <begin position="41"/>
        <end position="120"/>
    </location>
</feature>
<dbReference type="EMBL" id="JAAGOH010000023">
    <property type="protein sequence ID" value="NDY92860.1"/>
    <property type="molecule type" value="Genomic_DNA"/>
</dbReference>
<dbReference type="AlphaFoldDB" id="A0A7C9TKM4"/>
<evidence type="ECO:0000256" key="1">
    <source>
        <dbReference type="SAM" id="SignalP"/>
    </source>
</evidence>
<organism evidence="2 3">
    <name type="scientific">Ideonella livida</name>
    <dbReference type="NCBI Taxonomy" id="2707176"/>
    <lineage>
        <taxon>Bacteria</taxon>
        <taxon>Pseudomonadati</taxon>
        <taxon>Pseudomonadota</taxon>
        <taxon>Betaproteobacteria</taxon>
        <taxon>Burkholderiales</taxon>
        <taxon>Sphaerotilaceae</taxon>
        <taxon>Ideonella</taxon>
    </lineage>
</organism>
<comment type="caution">
    <text evidence="2">The sequence shown here is derived from an EMBL/GenBank/DDBJ whole genome shotgun (WGS) entry which is preliminary data.</text>
</comment>
<keyword evidence="1" id="KW-0732">Signal</keyword>
<sequence>MTPRTASSPTPQRATRWHLSPLTGALATAALLLAPGLAPAALPPDVQNIKDAEALLQWVRERPWVAAQLTRLDVREARVHWGASCTATFERQRPQDRLPPMPGPAAPLVFKAANCPLDRP</sequence>
<feature type="signal peptide" evidence="1">
    <location>
        <begin position="1"/>
        <end position="40"/>
    </location>
</feature>
<evidence type="ECO:0000313" key="3">
    <source>
        <dbReference type="Proteomes" id="UP000484255"/>
    </source>
</evidence>
<name>A0A7C9TKM4_9BURK</name>
<proteinExistence type="predicted"/>
<reference evidence="2 3" key="1">
    <citation type="submission" date="2020-02" db="EMBL/GenBank/DDBJ databases">
        <title>Ideonella bacterium strain TBM-1.</title>
        <authorList>
            <person name="Chen W.-M."/>
        </authorList>
    </citation>
    <scope>NUCLEOTIDE SEQUENCE [LARGE SCALE GENOMIC DNA]</scope>
    <source>
        <strain evidence="2 3">TBM-1</strain>
    </source>
</reference>
<dbReference type="Proteomes" id="UP000484255">
    <property type="component" value="Unassembled WGS sequence"/>
</dbReference>
<evidence type="ECO:0000313" key="2">
    <source>
        <dbReference type="EMBL" id="NDY92860.1"/>
    </source>
</evidence>
<gene>
    <name evidence="2" type="ORF">G3A44_16835</name>
</gene>
<protein>
    <submittedName>
        <fullName evidence="2">Uncharacterized protein</fullName>
    </submittedName>
</protein>
<accession>A0A7C9TKM4</accession>